<accession>A0A099V157</accession>
<evidence type="ECO:0008006" key="4">
    <source>
        <dbReference type="Google" id="ProtNLM"/>
    </source>
</evidence>
<evidence type="ECO:0000256" key="1">
    <source>
        <dbReference type="SAM" id="Coils"/>
    </source>
</evidence>
<evidence type="ECO:0000313" key="2">
    <source>
        <dbReference type="EMBL" id="TLE07641.1"/>
    </source>
</evidence>
<comment type="caution">
    <text evidence="2">The sequence shown here is derived from an EMBL/GenBank/DDBJ whole genome shotgun (WGS) entry which is preliminary data.</text>
</comment>
<protein>
    <recommendedName>
        <fullName evidence="4">Phage tail tape measure protein</fullName>
    </recommendedName>
</protein>
<proteinExistence type="predicted"/>
<dbReference type="EMBL" id="JRPJ02000085">
    <property type="protein sequence ID" value="TLE07641.1"/>
    <property type="molecule type" value="Genomic_DNA"/>
</dbReference>
<keyword evidence="1" id="KW-0175">Coiled coil</keyword>
<name>A0A099V157_9HELI</name>
<dbReference type="RefSeq" id="WP_034580065.1">
    <property type="nucleotide sequence ID" value="NZ_FZMS01000030.1"/>
</dbReference>
<feature type="coiled-coil region" evidence="1">
    <location>
        <begin position="426"/>
        <end position="460"/>
    </location>
</feature>
<sequence length="500" mass="55452">MASVVFEKQLANINKGLQALRSMNKELNKFEKGSNSTKMLRETIKSLKEAESSVKFMALQAHMVNFNKANKSLNNFNNKLQQTKKYLDTIYSKMKMVSFVGMAGLASAGGIGAGIANFGKGYINNQHKAKATGIKNFGGRSLQAVQNMSESITGNKDDLYNIIAHIQDNKTSINTSTDLAQLGINQNDWVKMDWQTQLQTLLDKSRDSMFDDSFNDIFHEAIQNLSGGLSVNQLRALSSELPNVSKAFNNALQDVASSENINKMTELGKKWQKTQNQMEAFFVDSASGVNKGLSNAIEGIGGGFNDLRSDTSYKAMLKVADLWLGANINQNSIKEVINNIPALIQDTRGTYNTISSVINSVSGGVKGTKNSINDLLAMIGITDKTDEATKHSELQDKFKAIQDDITSREAFISAEQTRLKNAKKYNPNDTQAINEYQNNINNYQKELQSLQQMKIEFTHKHEYDDKTGKWKVKETEITESKDTGGFFSNALSIMNTIRGS</sequence>
<reference evidence="2 3" key="1">
    <citation type="journal article" date="2014" name="Genome Announc.">
        <title>Draft genome sequences of eight enterohepatic helicobacter species isolated from both laboratory and wild rodents.</title>
        <authorList>
            <person name="Sheh A."/>
            <person name="Shen Z."/>
            <person name="Fox J.G."/>
        </authorList>
    </citation>
    <scope>NUCLEOTIDE SEQUENCE [LARGE SCALE GENOMIC DNA]</scope>
    <source>
        <strain evidence="2 3">ATCC 49320</strain>
    </source>
</reference>
<dbReference type="AlphaFoldDB" id="A0A099V157"/>
<evidence type="ECO:0000313" key="3">
    <source>
        <dbReference type="Proteomes" id="UP000029857"/>
    </source>
</evidence>
<dbReference type="Proteomes" id="UP000029857">
    <property type="component" value="Unassembled WGS sequence"/>
</dbReference>
<organism evidence="2 3">
    <name type="scientific">Helicobacter bilis</name>
    <dbReference type="NCBI Taxonomy" id="37372"/>
    <lineage>
        <taxon>Bacteria</taxon>
        <taxon>Pseudomonadati</taxon>
        <taxon>Campylobacterota</taxon>
        <taxon>Epsilonproteobacteria</taxon>
        <taxon>Campylobacterales</taxon>
        <taxon>Helicobacteraceae</taxon>
        <taxon>Helicobacter</taxon>
    </lineage>
</organism>
<dbReference type="SUPFAM" id="SSF46966">
    <property type="entry name" value="Spectrin repeat"/>
    <property type="match status" value="1"/>
</dbReference>
<gene>
    <name evidence="2" type="ORF">LS79_011135</name>
</gene>